<feature type="transmembrane region" description="Helical" evidence="12">
    <location>
        <begin position="327"/>
        <end position="344"/>
    </location>
</feature>
<feature type="transmembrane region" description="Helical" evidence="12">
    <location>
        <begin position="110"/>
        <end position="129"/>
    </location>
</feature>
<evidence type="ECO:0000256" key="3">
    <source>
        <dbReference type="ARBA" id="ARBA00022670"/>
    </source>
</evidence>
<accession>A0A8B8PC94</accession>
<keyword evidence="8 12" id="KW-0472">Membrane</keyword>
<evidence type="ECO:0000313" key="14">
    <source>
        <dbReference type="Proteomes" id="UP000827889"/>
    </source>
</evidence>
<organism evidence="14 15">
    <name type="scientific">Rhodamnia argentea</name>
    <dbReference type="NCBI Taxonomy" id="178133"/>
    <lineage>
        <taxon>Eukaryota</taxon>
        <taxon>Viridiplantae</taxon>
        <taxon>Streptophyta</taxon>
        <taxon>Embryophyta</taxon>
        <taxon>Tracheophyta</taxon>
        <taxon>Spermatophyta</taxon>
        <taxon>Magnoliopsida</taxon>
        <taxon>eudicotyledons</taxon>
        <taxon>Gunneridae</taxon>
        <taxon>Pentapetalae</taxon>
        <taxon>rosids</taxon>
        <taxon>malvids</taxon>
        <taxon>Myrtales</taxon>
        <taxon>Myrtaceae</taxon>
        <taxon>Myrtoideae</taxon>
        <taxon>Myrteae</taxon>
        <taxon>Australasian group</taxon>
        <taxon>Rhodamnia</taxon>
    </lineage>
</organism>
<evidence type="ECO:0000256" key="7">
    <source>
        <dbReference type="ARBA" id="ARBA00022989"/>
    </source>
</evidence>
<dbReference type="InterPro" id="IPR039731">
    <property type="entry name" value="Rce1"/>
</dbReference>
<dbReference type="PANTHER" id="PTHR13046">
    <property type="entry name" value="PROTEASE U48 CAAX PRENYL PROTEASE RCE1"/>
    <property type="match status" value="1"/>
</dbReference>
<evidence type="ECO:0000256" key="11">
    <source>
        <dbReference type="SAM" id="MobiDB-lite"/>
    </source>
</evidence>
<reference evidence="15" key="1">
    <citation type="submission" date="2025-08" db="UniProtKB">
        <authorList>
            <consortium name="RefSeq"/>
        </authorList>
    </citation>
    <scope>IDENTIFICATION</scope>
    <source>
        <tissue evidence="15">Leaf</tissue>
    </source>
</reference>
<keyword evidence="7 12" id="KW-1133">Transmembrane helix</keyword>
<feature type="transmembrane region" description="Helical" evidence="12">
    <location>
        <begin position="302"/>
        <end position="320"/>
    </location>
</feature>
<dbReference type="GO" id="GO:0005789">
    <property type="term" value="C:endoplasmic reticulum membrane"/>
    <property type="evidence" value="ECO:0007669"/>
    <property type="project" value="UniProtKB-SubCell"/>
</dbReference>
<dbReference type="EC" id="3.4.26.1" evidence="10"/>
<evidence type="ECO:0000256" key="9">
    <source>
        <dbReference type="ARBA" id="ARBA00047280"/>
    </source>
</evidence>
<proteinExistence type="inferred from homology"/>
<evidence type="ECO:0000256" key="2">
    <source>
        <dbReference type="ARBA" id="ARBA00006897"/>
    </source>
</evidence>
<dbReference type="InterPro" id="IPR003675">
    <property type="entry name" value="Rce1/LyrA-like_dom"/>
</dbReference>
<comment type="subcellular location">
    <subcellularLocation>
        <location evidence="1">Endoplasmic reticulum membrane</location>
        <topology evidence="1">Multi-pass membrane protein</topology>
    </subcellularLocation>
</comment>
<evidence type="ECO:0000259" key="13">
    <source>
        <dbReference type="Pfam" id="PF02517"/>
    </source>
</evidence>
<dbReference type="Pfam" id="PF02517">
    <property type="entry name" value="Rce1-like"/>
    <property type="match status" value="1"/>
</dbReference>
<sequence>METPSTSPQVNNHDRDGLVSFTLPPTSPSREHRPIRSCSGSSCGGGPLPPLPLGLALADPAMEGPGLSKPAALVACFSLALLYVATLYAPTVVLRLPPPSSFKRFMIRRFACAAVSSLVSVVATALVLPVRRWEVCDLLAVYGIRGDHVWQAVVLPLSLTSLMYGGSLSLKLLLWVDSWKEHQNCFSFEYIYTSLQFLFRWILSGASNILAWRNFVVAPLTEELVFRACMISILLCGGFEKSSVIILCPILFSLAHLNHFMEIYMQQNRQLIKASMIIGLQLGYTVVFGSYASFLFIRTGHLLAPLVAHVFCNFMGLPVLFSRGKGIATAAFVAGMMGFLWLFFPMTRPDLYNDRTNNCRCWHAYCSWI</sequence>
<feature type="transmembrane region" description="Helical" evidence="12">
    <location>
        <begin position="149"/>
        <end position="170"/>
    </location>
</feature>
<evidence type="ECO:0000256" key="5">
    <source>
        <dbReference type="ARBA" id="ARBA00022801"/>
    </source>
</evidence>
<evidence type="ECO:0000256" key="8">
    <source>
        <dbReference type="ARBA" id="ARBA00023136"/>
    </source>
</evidence>
<keyword evidence="5" id="KW-0378">Hydrolase</keyword>
<feature type="transmembrane region" description="Helical" evidence="12">
    <location>
        <begin position="224"/>
        <end position="255"/>
    </location>
</feature>
<feature type="transmembrane region" description="Helical" evidence="12">
    <location>
        <begin position="276"/>
        <end position="296"/>
    </location>
</feature>
<comment type="catalytic activity">
    <reaction evidence="9">
        <text>Hydrolyzes the peptide bond -P2-(S-farnesyl or geranylgeranyl)C-P1'-P2'-P3'-COOH where P1' and P2' are amino acids with aliphatic sidechains and P3' is any C-terminal residue.</text>
        <dbReference type="EC" id="3.4.26.1"/>
    </reaction>
</comment>
<evidence type="ECO:0000256" key="1">
    <source>
        <dbReference type="ARBA" id="ARBA00004477"/>
    </source>
</evidence>
<keyword evidence="3 15" id="KW-0645">Protease</keyword>
<name>A0A8B8PC94_9MYRT</name>
<evidence type="ECO:0000256" key="4">
    <source>
        <dbReference type="ARBA" id="ARBA00022692"/>
    </source>
</evidence>
<keyword evidence="6" id="KW-0256">Endoplasmic reticulum</keyword>
<dbReference type="AlphaFoldDB" id="A0A8B8PC94"/>
<keyword evidence="4 12" id="KW-0812">Transmembrane</keyword>
<dbReference type="GO" id="GO:0071586">
    <property type="term" value="P:CAAX-box protein processing"/>
    <property type="evidence" value="ECO:0007669"/>
    <property type="project" value="InterPro"/>
</dbReference>
<dbReference type="RefSeq" id="XP_030532435.1">
    <property type="nucleotide sequence ID" value="XM_030676575.1"/>
</dbReference>
<feature type="region of interest" description="Disordered" evidence="11">
    <location>
        <begin position="1"/>
        <end position="42"/>
    </location>
</feature>
<dbReference type="OrthoDB" id="271604at2759"/>
<dbReference type="Proteomes" id="UP000827889">
    <property type="component" value="Chromosome 10"/>
</dbReference>
<keyword evidence="14" id="KW-1185">Reference proteome</keyword>
<feature type="transmembrane region" description="Helical" evidence="12">
    <location>
        <begin position="71"/>
        <end position="89"/>
    </location>
</feature>
<evidence type="ECO:0000256" key="12">
    <source>
        <dbReference type="SAM" id="Phobius"/>
    </source>
</evidence>
<evidence type="ECO:0000313" key="15">
    <source>
        <dbReference type="RefSeq" id="XP_030532435.1"/>
    </source>
</evidence>
<dbReference type="KEGG" id="rarg:115742346"/>
<gene>
    <name evidence="15" type="primary">LOC115742346</name>
</gene>
<dbReference type="GO" id="GO:0004222">
    <property type="term" value="F:metalloendopeptidase activity"/>
    <property type="evidence" value="ECO:0007669"/>
    <property type="project" value="InterPro"/>
</dbReference>
<evidence type="ECO:0000256" key="10">
    <source>
        <dbReference type="ARBA" id="ARBA00049729"/>
    </source>
</evidence>
<feature type="domain" description="CAAX prenyl protease 2/Lysostaphin resistance protein A-like" evidence="13">
    <location>
        <begin position="209"/>
        <end position="315"/>
    </location>
</feature>
<dbReference type="GeneID" id="115742346"/>
<evidence type="ECO:0000256" key="6">
    <source>
        <dbReference type="ARBA" id="ARBA00022824"/>
    </source>
</evidence>
<dbReference type="PANTHER" id="PTHR13046:SF0">
    <property type="entry name" value="CAAX PRENYL PROTEASE 2"/>
    <property type="match status" value="1"/>
</dbReference>
<comment type="similarity">
    <text evidence="2">Belongs to the peptidase U48 family.</text>
</comment>
<feature type="compositionally biased region" description="Polar residues" evidence="11">
    <location>
        <begin position="1"/>
        <end position="11"/>
    </location>
</feature>
<protein>
    <recommendedName>
        <fullName evidence="10">intramembrane prenyl-peptidase Rce1</fullName>
        <ecNumber evidence="10">3.4.26.1</ecNumber>
    </recommendedName>
</protein>